<accession>A0ACC3YPI9</accession>
<reference evidence="1 2" key="1">
    <citation type="journal article" date="2020" name="Phytopathology">
        <title>Genome Sequence Resources of Colletotrichum truncatum, C. plurivorum, C. musicola, and C. sojae: Four Species Pathogenic to Soybean (Glycine max).</title>
        <authorList>
            <person name="Rogerio F."/>
            <person name="Boufleur T.R."/>
            <person name="Ciampi-Guillardi M."/>
            <person name="Sukno S.A."/>
            <person name="Thon M.R."/>
            <person name="Massola Junior N.S."/>
            <person name="Baroncelli R."/>
        </authorList>
    </citation>
    <scope>NUCLEOTIDE SEQUENCE [LARGE SCALE GENOMIC DNA]</scope>
    <source>
        <strain evidence="1 2">CMES1059</strain>
    </source>
</reference>
<comment type="caution">
    <text evidence="1">The sequence shown here is derived from an EMBL/GenBank/DDBJ whole genome shotgun (WGS) entry which is preliminary data.</text>
</comment>
<dbReference type="EMBL" id="VUJX02000007">
    <property type="protein sequence ID" value="KAL0933815.1"/>
    <property type="molecule type" value="Genomic_DNA"/>
</dbReference>
<sequence length="759" mass="84807">MEQRGVKRSGPLLNTDLSKRRAPYALRACTACRRRKGKCNGQQPCDHCDSRGQLCAYENEAGVSRYLGQRDKDHGRLGQAQDQAQPVSRRQAQKQVPRNRELSPPSLPTAMSDGTTLLSNSITNTRTSAGTVAVARHQLKDVEPMIEVADKTHTSNGSKASEELISIEERRSGNRSAGMSNRLEQESQHAPESNRLSQTFCGPTSPNYSMNLVQIKLRELGYLTTLHRRPMLPSLEEDDATSPTSHWQTARHCDRHHLLQFRSWLTIQDAKAVLSTYQETVGVLHPFVDSGLIEKQLDAWYSYNPNQPAGGHDQPEDDDLLILVLVLAIAAQAQVDTVHAKMASVMHSSFQHAANATTTSATGYYYFSYDLPRLALRMCGTAGRILLELGFHNGDMLDQVLQSEAQRKTACIIMSSVIILDRQWSAMSGLPANFPNATFNPTPAYLTDAPYTHAMYKLVLIGDRFNEPITLAARGNSYIDDDTIEVLMFQIQQWEKKSVGEQTLDDMDSWSSEPSSIPPSWALLVIFRAASIRSLLLRPYFFPTTHIQRSKQHILPALELASQVTRALVSLDSTTNIYRNQRSYCQHALASICALMFLIAGYVKEHREAVSQYLPPDYEEQIRHYFQLAKGLTEKYSGVSKAASSLCRRIRELCHAMESHGSQRTADDRGLSSSSDPKTSRISVDTPSTHQQAQFPTPTEAYGDTETAVENTPFQFDPWSFGATLDMDFPIDGNGDMLQKAQAWGLPGWPSNLQSYLFR</sequence>
<gene>
    <name evidence="1" type="ORF">CTRU02_210614</name>
</gene>
<evidence type="ECO:0000313" key="2">
    <source>
        <dbReference type="Proteomes" id="UP000805649"/>
    </source>
</evidence>
<dbReference type="Proteomes" id="UP000805649">
    <property type="component" value="Unassembled WGS sequence"/>
</dbReference>
<organism evidence="1 2">
    <name type="scientific">Colletotrichum truncatum</name>
    <name type="common">Anthracnose fungus</name>
    <name type="synonym">Colletotrichum capsici</name>
    <dbReference type="NCBI Taxonomy" id="5467"/>
    <lineage>
        <taxon>Eukaryota</taxon>
        <taxon>Fungi</taxon>
        <taxon>Dikarya</taxon>
        <taxon>Ascomycota</taxon>
        <taxon>Pezizomycotina</taxon>
        <taxon>Sordariomycetes</taxon>
        <taxon>Hypocreomycetidae</taxon>
        <taxon>Glomerellales</taxon>
        <taxon>Glomerellaceae</taxon>
        <taxon>Colletotrichum</taxon>
        <taxon>Colletotrichum truncatum species complex</taxon>
    </lineage>
</organism>
<keyword evidence="2" id="KW-1185">Reference proteome</keyword>
<protein>
    <submittedName>
        <fullName evidence="1">Uncharacterized protein</fullName>
    </submittedName>
</protein>
<evidence type="ECO:0000313" key="1">
    <source>
        <dbReference type="EMBL" id="KAL0933815.1"/>
    </source>
</evidence>
<name>A0ACC3YPI9_COLTU</name>
<proteinExistence type="predicted"/>